<dbReference type="EnsemblMetazoa" id="BGLB027324-RB">
    <property type="protein sequence ID" value="BGLB027324-PB"/>
    <property type="gene ID" value="BGLB027324"/>
</dbReference>
<proteinExistence type="predicted"/>
<name>A0A2C9L5J7_BIOGL</name>
<dbReference type="EnsemblMetazoa" id="BGLB027324-RA">
    <property type="protein sequence ID" value="BGLB027324-PA"/>
    <property type="gene ID" value="BGLB027324"/>
</dbReference>
<sequence>MDPSQNSLKASLKSLLTELESIKKTPTNKQVYIQRISDVEGKFQRFHEEVTPKPVLSELYTCVGRMRFYDEMLAIYFEILDNDKVQRLWPAKATWKVELVDDDDNSIEPFPLGEASCLFNKPRQGFTSHPTDWISIRYNDIRQSRLIGADNSITIKWTVLVEPVLQNIYLEQFEQLLINAERYFDFFNGGEINQIKESLSEIKNKSEEHERKISDLQNLLPEIQEKLNVIENKQDSIDGQFKTIICKLKQN</sequence>
<dbReference type="VEuPathDB" id="VectorBase:BGLAX_051376"/>
<dbReference type="VEuPathDB" id="VectorBase:BGLB027324"/>
<dbReference type="EnsemblMetazoa" id="BGLB027324-RC">
    <property type="protein sequence ID" value="BGLB027324-PC"/>
    <property type="gene ID" value="BGLB027324"/>
</dbReference>
<dbReference type="Proteomes" id="UP000076420">
    <property type="component" value="Unassembled WGS sequence"/>
</dbReference>
<organism evidence="2 3">
    <name type="scientific">Biomphalaria glabrata</name>
    <name type="common">Bloodfluke planorb</name>
    <name type="synonym">Freshwater snail</name>
    <dbReference type="NCBI Taxonomy" id="6526"/>
    <lineage>
        <taxon>Eukaryota</taxon>
        <taxon>Metazoa</taxon>
        <taxon>Spiralia</taxon>
        <taxon>Lophotrochozoa</taxon>
        <taxon>Mollusca</taxon>
        <taxon>Gastropoda</taxon>
        <taxon>Heterobranchia</taxon>
        <taxon>Euthyneura</taxon>
        <taxon>Panpulmonata</taxon>
        <taxon>Hygrophila</taxon>
        <taxon>Lymnaeoidea</taxon>
        <taxon>Planorbidae</taxon>
        <taxon>Biomphalaria</taxon>
    </lineage>
</organism>
<accession>A0A2C9L5J7</accession>
<reference evidence="2" key="1">
    <citation type="submission" date="2020-05" db="UniProtKB">
        <authorList>
            <consortium name="EnsemblMetazoa"/>
        </authorList>
    </citation>
    <scope>IDENTIFICATION</scope>
    <source>
        <strain evidence="2">BB02</strain>
    </source>
</reference>
<dbReference type="RefSeq" id="XP_013085088.2">
    <property type="nucleotide sequence ID" value="XM_013229634.2"/>
</dbReference>
<dbReference type="KEGG" id="bgt:106069871"/>
<evidence type="ECO:0000313" key="2">
    <source>
        <dbReference type="EnsemblMetazoa" id="BGLB027324-PC"/>
    </source>
</evidence>
<keyword evidence="1" id="KW-0175">Coiled coil</keyword>
<dbReference type="AlphaFoldDB" id="A0A2C9L5J7"/>
<evidence type="ECO:0000256" key="1">
    <source>
        <dbReference type="SAM" id="Coils"/>
    </source>
</evidence>
<dbReference type="OrthoDB" id="6082671at2759"/>
<evidence type="ECO:0000313" key="3">
    <source>
        <dbReference type="Proteomes" id="UP000076420"/>
    </source>
</evidence>
<protein>
    <submittedName>
        <fullName evidence="2">Uncharacterized protein</fullName>
    </submittedName>
</protein>
<gene>
    <name evidence="2" type="primary">106069871</name>
</gene>
<feature type="coiled-coil region" evidence="1">
    <location>
        <begin position="192"/>
        <end position="233"/>
    </location>
</feature>